<keyword evidence="4" id="KW-1185">Reference proteome</keyword>
<gene>
    <name evidence="2" type="ORF">SCF082_LOCUS41421</name>
    <name evidence="3" type="ORF">SCF082_LOCUS41490</name>
</gene>
<feature type="region of interest" description="Disordered" evidence="1">
    <location>
        <begin position="349"/>
        <end position="375"/>
    </location>
</feature>
<organism evidence="3 4">
    <name type="scientific">Durusdinium trenchii</name>
    <dbReference type="NCBI Taxonomy" id="1381693"/>
    <lineage>
        <taxon>Eukaryota</taxon>
        <taxon>Sar</taxon>
        <taxon>Alveolata</taxon>
        <taxon>Dinophyceae</taxon>
        <taxon>Suessiales</taxon>
        <taxon>Symbiodiniaceae</taxon>
        <taxon>Durusdinium</taxon>
    </lineage>
</organism>
<feature type="compositionally biased region" description="Basic and acidic residues" evidence="1">
    <location>
        <begin position="363"/>
        <end position="375"/>
    </location>
</feature>
<dbReference type="EMBL" id="CAXAMM010039596">
    <property type="protein sequence ID" value="CAK9087636.1"/>
    <property type="molecule type" value="Genomic_DNA"/>
</dbReference>
<evidence type="ECO:0000313" key="3">
    <source>
        <dbReference type="EMBL" id="CAK9087775.1"/>
    </source>
</evidence>
<proteinExistence type="predicted"/>
<evidence type="ECO:0000256" key="1">
    <source>
        <dbReference type="SAM" id="MobiDB-lite"/>
    </source>
</evidence>
<dbReference type="Proteomes" id="UP001642464">
    <property type="component" value="Unassembled WGS sequence"/>
</dbReference>
<reference evidence="3 4" key="1">
    <citation type="submission" date="2024-02" db="EMBL/GenBank/DDBJ databases">
        <authorList>
            <person name="Chen Y."/>
            <person name="Shah S."/>
            <person name="Dougan E. K."/>
            <person name="Thang M."/>
            <person name="Chan C."/>
        </authorList>
    </citation>
    <scope>NUCLEOTIDE SEQUENCE [LARGE SCALE GENOMIC DNA]</scope>
</reference>
<sequence>MRAKTPKAFLNFVVGCLVREAARTWLDDWSMIALLRGSPFAFLKDANDVLGAEVADDAMLARYKEGDSSVTRSKRVRSGTAALVSLQDAVSAALEACGNTHWATDVDFVALATELNLGFIIALGIMRKDDAAWKILRNYKAWKWNKRADKLLQSVLKIQRAWHSSVHRKWIKRCHQAAACIQRHARGFAVRLMLDRPGRQLTAECQTLMEDLVARRSHMSETRWWALTAVHGAKVRVRMARHRQRNLDRILMQGLGPRSNTARQMDKQRRLRMKGALQPARETVFEPFIFALARLDIQEPRYGAKRSPVMEQVIKARKELVRWLPDPPPPLPHIAARRGRNAVLTRRLVKKARHSKAQTLEPEDGRSRRIDEQGQ</sequence>
<dbReference type="Gene3D" id="1.20.5.190">
    <property type="match status" value="1"/>
</dbReference>
<comment type="caution">
    <text evidence="3">The sequence shown here is derived from an EMBL/GenBank/DDBJ whole genome shotgun (WGS) entry which is preliminary data.</text>
</comment>
<evidence type="ECO:0000313" key="2">
    <source>
        <dbReference type="EMBL" id="CAK9087636.1"/>
    </source>
</evidence>
<name>A0ABP0QJZ5_9DINO</name>
<protein>
    <submittedName>
        <fullName evidence="3">Abnormal spindle-like microcephaly-associated protein-like</fullName>
    </submittedName>
</protein>
<evidence type="ECO:0000313" key="4">
    <source>
        <dbReference type="Proteomes" id="UP001642464"/>
    </source>
</evidence>
<dbReference type="EMBL" id="CAXAMM010039618">
    <property type="protein sequence ID" value="CAK9087775.1"/>
    <property type="molecule type" value="Genomic_DNA"/>
</dbReference>
<accession>A0ABP0QJZ5</accession>